<evidence type="ECO:0000313" key="3">
    <source>
        <dbReference type="Proteomes" id="UP000247233"/>
    </source>
</evidence>
<reference evidence="2 3" key="1">
    <citation type="submission" date="2016-12" db="EMBL/GenBank/DDBJ databases">
        <title>The genomes of Aspergillus section Nigri reveals drivers in fungal speciation.</title>
        <authorList>
            <consortium name="DOE Joint Genome Institute"/>
            <person name="Vesth T.C."/>
            <person name="Nybo J."/>
            <person name="Theobald S."/>
            <person name="Brandl J."/>
            <person name="Frisvad J.C."/>
            <person name="Nielsen K.F."/>
            <person name="Lyhne E.K."/>
            <person name="Kogle M.E."/>
            <person name="Kuo A."/>
            <person name="Riley R."/>
            <person name="Clum A."/>
            <person name="Nolan M."/>
            <person name="Lipzen A."/>
            <person name="Salamov A."/>
            <person name="Henrissat B."/>
            <person name="Wiebenga A."/>
            <person name="De Vries R.P."/>
            <person name="Grigoriev I.V."/>
            <person name="Mortensen U.H."/>
            <person name="Andersen M.R."/>
            <person name="Baker S.E."/>
        </authorList>
    </citation>
    <scope>NUCLEOTIDE SEQUENCE [LARGE SCALE GENOMIC DNA]</scope>
    <source>
        <strain evidence="2 3">CBS 117.55</strain>
    </source>
</reference>
<dbReference type="OrthoDB" id="4509539at2759"/>
<keyword evidence="3" id="KW-1185">Reference proteome</keyword>
<accession>A0A317UNC7</accession>
<sequence>GLGWRAPPFLKRGPTEKGLGATSHRKTAYLTWKKCDQASASCELTSAFHIVPPATFGPLTRVQTFRGQKVNLGGVVYYGVVRASCRFPIQSGPPRFAPYPG</sequence>
<dbReference type="EMBL" id="MSFL01000180">
    <property type="protein sequence ID" value="PWY61580.1"/>
    <property type="molecule type" value="Genomic_DNA"/>
</dbReference>
<evidence type="ECO:0000256" key="1">
    <source>
        <dbReference type="SAM" id="MobiDB-lite"/>
    </source>
</evidence>
<dbReference type="Proteomes" id="UP000247233">
    <property type="component" value="Unassembled WGS sequence"/>
</dbReference>
<feature type="non-terminal residue" evidence="2">
    <location>
        <position position="101"/>
    </location>
</feature>
<dbReference type="AlphaFoldDB" id="A0A317UNC7"/>
<protein>
    <submittedName>
        <fullName evidence="2">Uncharacterized protein</fullName>
    </submittedName>
</protein>
<feature type="region of interest" description="Disordered" evidence="1">
    <location>
        <begin position="1"/>
        <end position="20"/>
    </location>
</feature>
<evidence type="ECO:0000313" key="2">
    <source>
        <dbReference type="EMBL" id="PWY61580.1"/>
    </source>
</evidence>
<gene>
    <name evidence="2" type="ORF">BO70DRAFT_409146</name>
</gene>
<dbReference type="RefSeq" id="XP_025393648.1">
    <property type="nucleotide sequence ID" value="XM_025547220.1"/>
</dbReference>
<dbReference type="GeneID" id="37069457"/>
<proteinExistence type="predicted"/>
<comment type="caution">
    <text evidence="2">The sequence shown here is derived from an EMBL/GenBank/DDBJ whole genome shotgun (WGS) entry which is preliminary data.</text>
</comment>
<dbReference type="VEuPathDB" id="FungiDB:BO70DRAFT_409146"/>
<name>A0A317UNC7_9EURO</name>
<feature type="non-terminal residue" evidence="2">
    <location>
        <position position="1"/>
    </location>
</feature>
<organism evidence="2 3">
    <name type="scientific">Aspergillus heteromorphus CBS 117.55</name>
    <dbReference type="NCBI Taxonomy" id="1448321"/>
    <lineage>
        <taxon>Eukaryota</taxon>
        <taxon>Fungi</taxon>
        <taxon>Dikarya</taxon>
        <taxon>Ascomycota</taxon>
        <taxon>Pezizomycotina</taxon>
        <taxon>Eurotiomycetes</taxon>
        <taxon>Eurotiomycetidae</taxon>
        <taxon>Eurotiales</taxon>
        <taxon>Aspergillaceae</taxon>
        <taxon>Aspergillus</taxon>
        <taxon>Aspergillus subgen. Circumdati</taxon>
    </lineage>
</organism>